<protein>
    <submittedName>
        <fullName evidence="4">Putative ATPase</fullName>
    </submittedName>
</protein>
<dbReference type="InterPro" id="IPR027417">
    <property type="entry name" value="P-loop_NTPase"/>
</dbReference>
<keyword evidence="5" id="KW-1185">Reference proteome</keyword>
<evidence type="ECO:0000256" key="1">
    <source>
        <dbReference type="ARBA" id="ARBA00022741"/>
    </source>
</evidence>
<dbReference type="GO" id="GO:0004016">
    <property type="term" value="F:adenylate cyclase activity"/>
    <property type="evidence" value="ECO:0007669"/>
    <property type="project" value="TreeGrafter"/>
</dbReference>
<dbReference type="GO" id="GO:0005524">
    <property type="term" value="F:ATP binding"/>
    <property type="evidence" value="ECO:0007669"/>
    <property type="project" value="UniProtKB-KW"/>
</dbReference>
<dbReference type="EMBL" id="JACCFJ010000001">
    <property type="protein sequence ID" value="NYI84839.1"/>
    <property type="molecule type" value="Genomic_DNA"/>
</dbReference>
<dbReference type="PANTHER" id="PTHR16305">
    <property type="entry name" value="TESTICULAR SOLUBLE ADENYLYL CYCLASE"/>
    <property type="match status" value="1"/>
</dbReference>
<feature type="region of interest" description="Disordered" evidence="3">
    <location>
        <begin position="154"/>
        <end position="188"/>
    </location>
</feature>
<dbReference type="RefSeq" id="WP_179722427.1">
    <property type="nucleotide sequence ID" value="NZ_BAABFH010000001.1"/>
</dbReference>
<dbReference type="Proteomes" id="UP000587002">
    <property type="component" value="Unassembled WGS sequence"/>
</dbReference>
<gene>
    <name evidence="4" type="ORF">HNR68_003469</name>
</gene>
<name>A0A853ANS3_9PSEU</name>
<evidence type="ECO:0000256" key="2">
    <source>
        <dbReference type="ARBA" id="ARBA00022840"/>
    </source>
</evidence>
<keyword evidence="2" id="KW-0067">ATP-binding</keyword>
<keyword evidence="1" id="KW-0547">Nucleotide-binding</keyword>
<dbReference type="AlphaFoldDB" id="A0A853ANS3"/>
<evidence type="ECO:0000313" key="4">
    <source>
        <dbReference type="EMBL" id="NYI84839.1"/>
    </source>
</evidence>
<feature type="compositionally biased region" description="Polar residues" evidence="3">
    <location>
        <begin position="176"/>
        <end position="188"/>
    </location>
</feature>
<evidence type="ECO:0000256" key="3">
    <source>
        <dbReference type="SAM" id="MobiDB-lite"/>
    </source>
</evidence>
<proteinExistence type="predicted"/>
<dbReference type="SUPFAM" id="SSF52540">
    <property type="entry name" value="P-loop containing nucleoside triphosphate hydrolases"/>
    <property type="match status" value="1"/>
</dbReference>
<comment type="caution">
    <text evidence="4">The sequence shown here is derived from an EMBL/GenBank/DDBJ whole genome shotgun (WGS) entry which is preliminary data.</text>
</comment>
<accession>A0A853ANS3</accession>
<dbReference type="GO" id="GO:0005737">
    <property type="term" value="C:cytoplasm"/>
    <property type="evidence" value="ECO:0007669"/>
    <property type="project" value="TreeGrafter"/>
</dbReference>
<evidence type="ECO:0000313" key="5">
    <source>
        <dbReference type="Proteomes" id="UP000587002"/>
    </source>
</evidence>
<sequence>MGVVGRDESLRLLSDAATAALDGRGSLLVVRADPGLGLSTLLDAHLAAMRAAGVPTRRLAVLPPRGRTALSDGVPPEWPEHGVVVLDDLHLADDATLLALHDLAQQLHDQPVLVVAGRHRGAEPERFACLDRVADVHDLPPLDDDAVRALLAELTDGDPPEDLRRLAEGPAATRGCSRSSPRTTGPRG</sequence>
<organism evidence="4 5">
    <name type="scientific">Saccharopolyspora hordei</name>
    <dbReference type="NCBI Taxonomy" id="1838"/>
    <lineage>
        <taxon>Bacteria</taxon>
        <taxon>Bacillati</taxon>
        <taxon>Actinomycetota</taxon>
        <taxon>Actinomycetes</taxon>
        <taxon>Pseudonocardiales</taxon>
        <taxon>Pseudonocardiaceae</taxon>
        <taxon>Saccharopolyspora</taxon>
    </lineage>
</organism>
<reference evidence="4 5" key="1">
    <citation type="submission" date="2020-07" db="EMBL/GenBank/DDBJ databases">
        <title>Sequencing the genomes of 1000 actinobacteria strains.</title>
        <authorList>
            <person name="Klenk H.-P."/>
        </authorList>
    </citation>
    <scope>NUCLEOTIDE SEQUENCE [LARGE SCALE GENOMIC DNA]</scope>
    <source>
        <strain evidence="4 5">DSM 44065</strain>
    </source>
</reference>
<dbReference type="PANTHER" id="PTHR16305:SF28">
    <property type="entry name" value="GUANYLATE CYCLASE DOMAIN-CONTAINING PROTEIN"/>
    <property type="match status" value="1"/>
</dbReference>